<evidence type="ECO:0000313" key="3">
    <source>
        <dbReference type="Proteomes" id="UP001596417"/>
    </source>
</evidence>
<dbReference type="EMBL" id="JBHTAX010000001">
    <property type="protein sequence ID" value="MFC7189646.1"/>
    <property type="molecule type" value="Genomic_DNA"/>
</dbReference>
<comment type="caution">
    <text evidence="2">The sequence shown here is derived from an EMBL/GenBank/DDBJ whole genome shotgun (WGS) entry which is preliminary data.</text>
</comment>
<reference evidence="2 3" key="1">
    <citation type="journal article" date="2019" name="Int. J. Syst. Evol. Microbiol.">
        <title>The Global Catalogue of Microorganisms (GCM) 10K type strain sequencing project: providing services to taxonomists for standard genome sequencing and annotation.</title>
        <authorList>
            <consortium name="The Broad Institute Genomics Platform"/>
            <consortium name="The Broad Institute Genome Sequencing Center for Infectious Disease"/>
            <person name="Wu L."/>
            <person name="Ma J."/>
        </authorList>
    </citation>
    <scope>NUCLEOTIDE SEQUENCE [LARGE SCALE GENOMIC DNA]</scope>
    <source>
        <strain evidence="2 3">RDMS1</strain>
    </source>
</reference>
<name>A0ABD5YQX7_9EURY</name>
<dbReference type="InterPro" id="IPR049046">
    <property type="entry name" value="Beta-AFase-like_GH127_middle"/>
</dbReference>
<gene>
    <name evidence="2" type="ORF">ACFQL7_07120</name>
</gene>
<dbReference type="RefSeq" id="WP_368409139.1">
    <property type="nucleotide sequence ID" value="NZ_CP109979.1"/>
</dbReference>
<accession>A0ABD5YQX7</accession>
<organism evidence="2 3">
    <name type="scientific">Halocatena marina</name>
    <dbReference type="NCBI Taxonomy" id="2934937"/>
    <lineage>
        <taxon>Archaea</taxon>
        <taxon>Methanobacteriati</taxon>
        <taxon>Methanobacteriota</taxon>
        <taxon>Stenosarchaea group</taxon>
        <taxon>Halobacteria</taxon>
        <taxon>Halobacteriales</taxon>
        <taxon>Natronomonadaceae</taxon>
        <taxon>Halocatena</taxon>
    </lineage>
</organism>
<sequence length="48" mass="5409">MENKETKSVSFTDVEIAHQSSVPWEGDVQIQISTSDSAEFSVRLRIPE</sequence>
<evidence type="ECO:0000313" key="2">
    <source>
        <dbReference type="EMBL" id="MFC7189646.1"/>
    </source>
</evidence>
<proteinExistence type="predicted"/>
<dbReference type="GeneID" id="91976050"/>
<evidence type="ECO:0000259" key="1">
    <source>
        <dbReference type="Pfam" id="PF20736"/>
    </source>
</evidence>
<dbReference type="AlphaFoldDB" id="A0ABD5YQX7"/>
<keyword evidence="3" id="KW-1185">Reference proteome</keyword>
<protein>
    <recommendedName>
        <fullName evidence="1">Non-reducing end beta-L-arabinofuranosidase-like GH127 middle domain-containing protein</fullName>
    </recommendedName>
</protein>
<feature type="domain" description="Non-reducing end beta-L-arabinofuranosidase-like GH127 middle" evidence="1">
    <location>
        <begin position="9"/>
        <end position="48"/>
    </location>
</feature>
<dbReference type="Proteomes" id="UP001596417">
    <property type="component" value="Unassembled WGS sequence"/>
</dbReference>
<dbReference type="Pfam" id="PF20736">
    <property type="entry name" value="Glyco_hydro127M"/>
    <property type="match status" value="1"/>
</dbReference>